<organism evidence="2 3">
    <name type="scientific">Novosphingobium beihaiensis</name>
    <dbReference type="NCBI Taxonomy" id="2930389"/>
    <lineage>
        <taxon>Bacteria</taxon>
        <taxon>Pseudomonadati</taxon>
        <taxon>Pseudomonadota</taxon>
        <taxon>Alphaproteobacteria</taxon>
        <taxon>Sphingomonadales</taxon>
        <taxon>Sphingomonadaceae</taxon>
        <taxon>Novosphingobium</taxon>
    </lineage>
</organism>
<dbReference type="Pfam" id="PF00106">
    <property type="entry name" value="adh_short"/>
    <property type="match status" value="1"/>
</dbReference>
<protein>
    <submittedName>
        <fullName evidence="2">SDR family NAD(P)-dependent oxidoreductase</fullName>
    </submittedName>
</protein>
<dbReference type="PANTHER" id="PTHR43157">
    <property type="entry name" value="PHOSPHATIDYLINOSITOL-GLYCAN BIOSYNTHESIS CLASS F PROTEIN-RELATED"/>
    <property type="match status" value="1"/>
</dbReference>
<keyword evidence="3" id="KW-1185">Reference proteome</keyword>
<evidence type="ECO:0000313" key="2">
    <source>
        <dbReference type="EMBL" id="MCJ2185762.1"/>
    </source>
</evidence>
<dbReference type="PANTHER" id="PTHR43157:SF31">
    <property type="entry name" value="PHOSPHATIDYLINOSITOL-GLYCAN BIOSYNTHESIS CLASS F PROTEIN"/>
    <property type="match status" value="1"/>
</dbReference>
<accession>A0ABT0BL34</accession>
<dbReference type="EMBL" id="JALHLG010000003">
    <property type="protein sequence ID" value="MCJ2185762.1"/>
    <property type="molecule type" value="Genomic_DNA"/>
</dbReference>
<dbReference type="SUPFAM" id="SSF51735">
    <property type="entry name" value="NAD(P)-binding Rossmann-fold domains"/>
    <property type="match status" value="1"/>
</dbReference>
<dbReference type="Proteomes" id="UP001202281">
    <property type="component" value="Unassembled WGS sequence"/>
</dbReference>
<reference evidence="2 3" key="1">
    <citation type="submission" date="2022-04" db="EMBL/GenBank/DDBJ databases">
        <title>Identification of a novel bacterium isolated from mangrove sediments.</title>
        <authorList>
            <person name="Pan X."/>
        </authorList>
    </citation>
    <scope>NUCLEOTIDE SEQUENCE [LARGE SCALE GENOMIC DNA]</scope>
    <source>
        <strain evidence="2 3">B2638</strain>
    </source>
</reference>
<proteinExistence type="predicted"/>
<dbReference type="Gene3D" id="3.40.50.720">
    <property type="entry name" value="NAD(P)-binding Rossmann-like Domain"/>
    <property type="match status" value="1"/>
</dbReference>
<keyword evidence="1" id="KW-0560">Oxidoreductase</keyword>
<dbReference type="InterPro" id="IPR036291">
    <property type="entry name" value="NAD(P)-bd_dom_sf"/>
</dbReference>
<evidence type="ECO:0000256" key="1">
    <source>
        <dbReference type="ARBA" id="ARBA00023002"/>
    </source>
</evidence>
<evidence type="ECO:0000313" key="3">
    <source>
        <dbReference type="Proteomes" id="UP001202281"/>
    </source>
</evidence>
<comment type="caution">
    <text evidence="2">The sequence shown here is derived from an EMBL/GenBank/DDBJ whole genome shotgun (WGS) entry which is preliminary data.</text>
</comment>
<dbReference type="InterPro" id="IPR002347">
    <property type="entry name" value="SDR_fam"/>
</dbReference>
<dbReference type="RefSeq" id="WP_243917733.1">
    <property type="nucleotide sequence ID" value="NZ_JALHLG010000003.1"/>
</dbReference>
<gene>
    <name evidence="2" type="ORF">MTR66_02910</name>
</gene>
<sequence>MARILITGSSDGLGLEAGRQLLAQGHGVVLHARNEERAGDAKAALPGCETVVSADVSTLAGMKALAGEIAALGPFDAVIHNVGIGYGGGPSITADGFQRIFAVNVVAPFVLTALTPRPQRLIYLSSEMHAGGNPDLSDPMWEKRRWNGVQAYSDSKLHDTILAIALAERWPGTLVNAVDPGWIATRMGGSSAPGTLDDGARTQVWLAASDAPEAAVTGGYFHNMRQLRACPAAYDKAAQTRLLEYLETITGIPLPQ</sequence>
<name>A0ABT0BL34_9SPHN</name>
<dbReference type="PRINTS" id="PR00081">
    <property type="entry name" value="GDHRDH"/>
</dbReference>